<dbReference type="OrthoDB" id="372125at2157"/>
<dbReference type="AlphaFoldDB" id="D7D924"/>
<dbReference type="InterPro" id="IPR027417">
    <property type="entry name" value="P-loop_NTPase"/>
</dbReference>
<dbReference type="InterPro" id="IPR012676">
    <property type="entry name" value="TGS-like"/>
</dbReference>
<dbReference type="CDD" id="cd01666">
    <property type="entry name" value="TGS_DRG"/>
    <property type="match status" value="1"/>
</dbReference>
<dbReference type="KEGG" id="shc:Shell_1170"/>
<dbReference type="PRINTS" id="PR00326">
    <property type="entry name" value="GTP1OBG"/>
</dbReference>
<dbReference type="GO" id="GO:0003924">
    <property type="term" value="F:GTPase activity"/>
    <property type="evidence" value="ECO:0007669"/>
    <property type="project" value="InterPro"/>
</dbReference>
<dbReference type="InterPro" id="IPR004095">
    <property type="entry name" value="TGS"/>
</dbReference>
<name>D7D924_STAHD</name>
<protein>
    <submittedName>
        <fullName evidence="5">Small GTP-binding protein</fullName>
    </submittedName>
</protein>
<accession>D7D924</accession>
<dbReference type="SUPFAM" id="SSF52540">
    <property type="entry name" value="P-loop containing nucleoside triphosphate hydrolases"/>
    <property type="match status" value="1"/>
</dbReference>
<dbReference type="GeneID" id="9234459"/>
<dbReference type="EMBL" id="CP002051">
    <property type="protein sequence ID" value="ADI32270.1"/>
    <property type="molecule type" value="Genomic_DNA"/>
</dbReference>
<evidence type="ECO:0000313" key="5">
    <source>
        <dbReference type="EMBL" id="ADI32270.1"/>
    </source>
</evidence>
<keyword evidence="2" id="KW-0342">GTP-binding</keyword>
<dbReference type="PROSITE" id="PS51880">
    <property type="entry name" value="TGS"/>
    <property type="match status" value="1"/>
</dbReference>
<dbReference type="GO" id="GO:0005525">
    <property type="term" value="F:GTP binding"/>
    <property type="evidence" value="ECO:0007669"/>
    <property type="project" value="UniProtKB-KW"/>
</dbReference>
<dbReference type="eggNOG" id="arCOG00358">
    <property type="taxonomic scope" value="Archaea"/>
</dbReference>
<organism evidence="5 6">
    <name type="scientific">Staphylothermus hellenicus (strain DSM 12710 / JCM 10830 / BK20S6-10-b1 / P8)</name>
    <dbReference type="NCBI Taxonomy" id="591019"/>
    <lineage>
        <taxon>Archaea</taxon>
        <taxon>Thermoproteota</taxon>
        <taxon>Thermoprotei</taxon>
        <taxon>Desulfurococcales</taxon>
        <taxon>Desulfurococcaceae</taxon>
        <taxon>Staphylothermus</taxon>
    </lineage>
</organism>
<dbReference type="InterPro" id="IPR006073">
    <property type="entry name" value="GTP-bd"/>
</dbReference>
<dbReference type="Proteomes" id="UP000002573">
    <property type="component" value="Chromosome"/>
</dbReference>
<keyword evidence="1" id="KW-0547">Nucleotide-binding</keyword>
<dbReference type="RefSeq" id="WP_013143468.1">
    <property type="nucleotide sequence ID" value="NC_014205.1"/>
</dbReference>
<evidence type="ECO:0000256" key="2">
    <source>
        <dbReference type="ARBA" id="ARBA00023134"/>
    </source>
</evidence>
<evidence type="ECO:0000313" key="6">
    <source>
        <dbReference type="Proteomes" id="UP000002573"/>
    </source>
</evidence>
<dbReference type="SUPFAM" id="SSF81271">
    <property type="entry name" value="TGS-like"/>
    <property type="match status" value="1"/>
</dbReference>
<dbReference type="InterPro" id="IPR031167">
    <property type="entry name" value="G_OBG"/>
</dbReference>
<keyword evidence="6" id="KW-1185">Reference proteome</keyword>
<reference evidence="5 6" key="2">
    <citation type="journal article" date="2011" name="Stand. Genomic Sci.">
        <title>Complete genome sequence of Staphylothermus hellenicus P8.</title>
        <authorList>
            <person name="Anderson I."/>
            <person name="Wirth R."/>
            <person name="Lucas S."/>
            <person name="Copeland A."/>
            <person name="Lapidus A."/>
            <person name="Cheng J.F."/>
            <person name="Goodwin L."/>
            <person name="Pitluck S."/>
            <person name="Davenport K."/>
            <person name="Detter J.C."/>
            <person name="Han C."/>
            <person name="Tapia R."/>
            <person name="Land M."/>
            <person name="Hauser L."/>
            <person name="Pati A."/>
            <person name="Mikhailova N."/>
            <person name="Woyke T."/>
            <person name="Klenk H.P."/>
            <person name="Kyrpides N."/>
            <person name="Ivanova N."/>
        </authorList>
    </citation>
    <scope>NUCLEOTIDE SEQUENCE [LARGE SCALE GENOMIC DNA]</scope>
    <source>
        <strain evidence="6">DSM 12710 / JCM 10830 / BK20S6-10-b1 / P8</strain>
    </source>
</reference>
<feature type="domain" description="TGS" evidence="4">
    <location>
        <begin position="313"/>
        <end position="387"/>
    </location>
</feature>
<dbReference type="Gene3D" id="3.40.50.300">
    <property type="entry name" value="P-loop containing nucleotide triphosphate hydrolases"/>
    <property type="match status" value="1"/>
</dbReference>
<dbReference type="HOGENOM" id="CLU_044997_0_1_2"/>
<proteinExistence type="predicted"/>
<dbReference type="PROSITE" id="PS51710">
    <property type="entry name" value="G_OBG"/>
    <property type="match status" value="1"/>
</dbReference>
<dbReference type="Pfam" id="PF01926">
    <property type="entry name" value="MMR_HSR1"/>
    <property type="match status" value="1"/>
</dbReference>
<dbReference type="InterPro" id="IPR031662">
    <property type="entry name" value="GTP-binding_2"/>
</dbReference>
<reference evidence="6" key="1">
    <citation type="submission" date="2010-05" db="EMBL/GenBank/DDBJ databases">
        <title>Complete sequence of Staphylothermus hellenicus DSM 12710.</title>
        <authorList>
            <consortium name="US DOE Joint Genome Institute"/>
            <person name="Lucas S."/>
            <person name="Copeland A."/>
            <person name="Lapidus A."/>
            <person name="Cheng J.-F."/>
            <person name="Bruce D."/>
            <person name="Goodwin L."/>
            <person name="Pitluck S."/>
            <person name="Davenport K."/>
            <person name="Detter J.C."/>
            <person name="Han C."/>
            <person name="Tapia R."/>
            <person name="Larimer F."/>
            <person name="Land M."/>
            <person name="Hauser L."/>
            <person name="Kyrpides N."/>
            <person name="Mikhailova N."/>
            <person name="Anderson I.J."/>
            <person name="Woyke T."/>
        </authorList>
    </citation>
    <scope>NUCLEOTIDE SEQUENCE [LARGE SCALE GENOMIC DNA]</scope>
    <source>
        <strain evidence="6">DSM 12710 / JCM 10830 / BK20S6-10-b1 / P8</strain>
    </source>
</reference>
<evidence type="ECO:0000259" key="4">
    <source>
        <dbReference type="PROSITE" id="PS51880"/>
    </source>
</evidence>
<gene>
    <name evidence="5" type="ordered locus">Shell_1170</name>
</gene>
<evidence type="ECO:0000256" key="1">
    <source>
        <dbReference type="ARBA" id="ARBA00022741"/>
    </source>
</evidence>
<feature type="domain" description="OBG-type G" evidence="3">
    <location>
        <begin position="82"/>
        <end position="313"/>
    </location>
</feature>
<dbReference type="Pfam" id="PF16897">
    <property type="entry name" value="MMR_HSR1_Xtn"/>
    <property type="match status" value="1"/>
</dbReference>
<dbReference type="STRING" id="591019.Shell_1170"/>
<dbReference type="Gene3D" id="3.10.20.30">
    <property type="match status" value="1"/>
</dbReference>
<dbReference type="InterPro" id="IPR012675">
    <property type="entry name" value="Beta-grasp_dom_sf"/>
</dbReference>
<dbReference type="InterPro" id="IPR045001">
    <property type="entry name" value="DRG"/>
</dbReference>
<evidence type="ECO:0000259" key="3">
    <source>
        <dbReference type="PROSITE" id="PS51710"/>
    </source>
</evidence>
<dbReference type="Pfam" id="PF02824">
    <property type="entry name" value="TGS"/>
    <property type="match status" value="1"/>
</dbReference>
<dbReference type="PANTHER" id="PTHR43127">
    <property type="entry name" value="DEVELOPMENTALLY-REGULATED GTP-BINDING PROTEIN 2"/>
    <property type="match status" value="1"/>
</dbReference>
<sequence length="389" mass="43709">MVTNLPAEARAKWIKVMEARTIEEKIKALEEFLSAVPKHKGTANLRLWATRRLAELREELEERKRKKGGRGISFFVEKEGAAQIVVIGLPNSGKSTLVKQLTGTRTRIANYPFSTDRPVPGMLRYQDIYFQLVDTPPLRPGGGPWNNRVIGLVRNSDAVIIVLNNEDDPLKEYLSIKSELEKSGILLYKPRGRVVVEKERAGKTGVRVTLMGKIIDGTIDDVRKIMESYRIYNAHVKIYGAVTLDDIEQALFESKVYKPSVIVINKADLDIEKARVKAYEIHKQDPNAPIIIGSAKLNKGFEKLGEILFKLLGIIRVYTKQPNGPVADKPLILREGATVYDVACSIHKDFIKKFKYAKIWGPSAKYPGERTGLDHIVMDGDIVEIHVKG</sequence>